<evidence type="ECO:0000313" key="2">
    <source>
        <dbReference type="Proteomes" id="UP000317430"/>
    </source>
</evidence>
<accession>A0A5C5SFW2</accession>
<proteinExistence type="predicted"/>
<dbReference type="InterPro" id="IPR022372">
    <property type="entry name" value="Accessory_SS_Asp1"/>
</dbReference>
<organism evidence="1 2">
    <name type="scientific">Streptococcus cuniculipharyngis</name>
    <dbReference type="NCBI Taxonomy" id="1562651"/>
    <lineage>
        <taxon>Bacteria</taxon>
        <taxon>Bacillati</taxon>
        <taxon>Bacillota</taxon>
        <taxon>Bacilli</taxon>
        <taxon>Lactobacillales</taxon>
        <taxon>Streptococcaceae</taxon>
        <taxon>Streptococcus</taxon>
    </lineage>
</organism>
<comment type="caution">
    <text evidence="1">The sequence shown here is derived from an EMBL/GenBank/DDBJ whole genome shotgun (WGS) entry which is preliminary data.</text>
</comment>
<dbReference type="GO" id="GO:0015031">
    <property type="term" value="P:protein transport"/>
    <property type="evidence" value="ECO:0007669"/>
    <property type="project" value="InterPro"/>
</dbReference>
<reference evidence="1 2" key="1">
    <citation type="submission" date="2019-08" db="EMBL/GenBank/DDBJ databases">
        <authorList>
            <person name="Lei W."/>
        </authorList>
    </citation>
    <scope>NUCLEOTIDE SEQUENCE [LARGE SCALE GENOMIC DNA]</scope>
    <source>
        <strain evidence="1 2">CCUG 66496</strain>
    </source>
</reference>
<dbReference type="OrthoDB" id="9767875at2"/>
<dbReference type="Pfam" id="PF16993">
    <property type="entry name" value="Asp1"/>
    <property type="match status" value="2"/>
</dbReference>
<sequence length="493" mass="56817">MFYVVPAWYAQKDSEDLSGQISRPWYEPARYLDDDMTGYLRLLQEHGQESQLILLSYLPQLDQLLQEEALYGLAYWSVFDVLQDTVDAPQRFLSFRDLLWPERAEFVYTPFLVQVRLDNRLFARVEFAAAGNLLWIDYFNNDQLFKRLVYDARGFLSSQITYQAGLPYCQDYYNLAGSWQFRQYLQDSSAKLVINPVHQDRFKATTYASIKELVVEKLTAYLTSLTAGQKFLVAAEARNLDLLQDWFSKHQVALSFWEDRLSQATLTQIKGSLTRAKLLLSNRPLTWKKLENNQLPATNLLQAVGDKGTEFGKSQELAGVSLYLQLDGLDPETRTSLLKLLLAQAETYSGYDVILVSQEQDARKREALKQWLNDYFPDVSSRLQLRFPASSFEQVSLLQQARLLIDLSPNPNLKLQAQGLNLGLPQIVACETPYVDHLKNAYIIHDLQELPQALAHYLTRLDYWHQALADMVMKQSQYQGLALIHQLKAELDK</sequence>
<dbReference type="Proteomes" id="UP000317430">
    <property type="component" value="Unassembled WGS sequence"/>
</dbReference>
<dbReference type="AlphaFoldDB" id="A0A5C5SFW2"/>
<protein>
    <submittedName>
        <fullName evidence="1">Accessory Sec system protein Asp1</fullName>
    </submittedName>
</protein>
<dbReference type="EMBL" id="VOHL01000001">
    <property type="protein sequence ID" value="TWS98895.1"/>
    <property type="molecule type" value="Genomic_DNA"/>
</dbReference>
<gene>
    <name evidence="1" type="primary">asp1</name>
    <name evidence="1" type="ORF">FRX57_01460</name>
</gene>
<name>A0A5C5SFW2_9STRE</name>
<dbReference type="RefSeq" id="WP_146565910.1">
    <property type="nucleotide sequence ID" value="NZ_VOHL01000001.1"/>
</dbReference>
<keyword evidence="2" id="KW-1185">Reference proteome</keyword>
<dbReference type="NCBIfam" id="TIGR03713">
    <property type="entry name" value="acc_sec_asp1"/>
    <property type="match status" value="1"/>
</dbReference>
<evidence type="ECO:0000313" key="1">
    <source>
        <dbReference type="EMBL" id="TWS98895.1"/>
    </source>
</evidence>